<evidence type="ECO:0000313" key="1">
    <source>
        <dbReference type="EMBL" id="ARU59132.1"/>
    </source>
</evidence>
<dbReference type="EMBL" id="CP021425">
    <property type="protein sequence ID" value="ARU59132.1"/>
    <property type="molecule type" value="Genomic_DNA"/>
</dbReference>
<reference evidence="1 2" key="1">
    <citation type="submission" date="2017-05" db="EMBL/GenBank/DDBJ databases">
        <title>Genomic insights into alkan degradation activity of Oleiphilus messinensis.</title>
        <authorList>
            <person name="Kozyavkin S.A."/>
            <person name="Slesarev A.I."/>
            <person name="Golyshin P.N."/>
            <person name="Korzhenkov A."/>
            <person name="Golyshina O.N."/>
            <person name="Toshchakov S.V."/>
        </authorList>
    </citation>
    <scope>NUCLEOTIDE SEQUENCE [LARGE SCALE GENOMIC DNA]</scope>
    <source>
        <strain evidence="1 2">ME102</strain>
    </source>
</reference>
<organism evidence="1 2">
    <name type="scientific">Oleiphilus messinensis</name>
    <dbReference type="NCBI Taxonomy" id="141451"/>
    <lineage>
        <taxon>Bacteria</taxon>
        <taxon>Pseudomonadati</taxon>
        <taxon>Pseudomonadota</taxon>
        <taxon>Gammaproteobacteria</taxon>
        <taxon>Oceanospirillales</taxon>
        <taxon>Oleiphilaceae</taxon>
        <taxon>Oleiphilus</taxon>
    </lineage>
</organism>
<dbReference type="Proteomes" id="UP000196027">
    <property type="component" value="Chromosome"/>
</dbReference>
<sequence>MPIIIMSADNGGISAAQQAANASHLPTLQSLQQTANLSHMTTPQQNVVSSVSQQLASAETVAELPLQSLTSAMGSPSGLSYQEFSYTISQSVGDSRNDDTFRAVAGSVLNEVQGSGSQVVMDTLEQVDLQNVSAQERTSVLNELFFGVDNGALSTEDGERIATQLQVAANPLTPEAPTQIERVILTDEDSAIAIDISSRRFTGTSGIDNILIQEGVSVEQLNLLGGEDNVHFAGNVSDYDVSSQGTTALFTHRETGAVVEMAVTQEASQISFADGVTAALKVNTEQQALQLGEQLLSGQRSPIELDASPESRTTIEHVILTDEDNGQAFRVADDIKKLTGSNGIDHIVIEEGVSITQLNLLGDHDIVEFAGEIDDYTLWADGTTVSILHNESGAEVNLAASAGDKTLAFSDSSGLLKIDPEKNEIGFTELSEANVPGETDILTSAGDEAGRTEWTQIPEDAAMWGPSVNTERHFSGWTDANGELLNDREASRLVGQLVWTQRLGEHQNLGVEGFRTESQQQRYDALQPFIESNPDWQTRINAFINERALMEASGLAIGEQATYEPWGSHGYDFENRAGQNLVAYCEAHNPNWESDLKDYIQSYQELYFATKEEPDRSSIDFNYFQDCATTMTEQELEQRLDSVREATYEQLMAIKASEKEKLDYEMAIAERQDSRITGIDPEYSVNRDRAAVNLARFEIAFSDAAIALAVEQAVANERALFSVSDT</sequence>
<evidence type="ECO:0000313" key="2">
    <source>
        <dbReference type="Proteomes" id="UP000196027"/>
    </source>
</evidence>
<accession>A0A1Y0IF24</accession>
<protein>
    <submittedName>
        <fullName evidence="1">Uncharacterized protein</fullName>
    </submittedName>
</protein>
<keyword evidence="2" id="KW-1185">Reference proteome</keyword>
<gene>
    <name evidence="1" type="ORF">OLMES_5148</name>
</gene>
<dbReference type="KEGG" id="ome:OLMES_5148"/>
<dbReference type="RefSeq" id="WP_087463835.1">
    <property type="nucleotide sequence ID" value="NZ_CP021425.1"/>
</dbReference>
<proteinExistence type="predicted"/>
<name>A0A1Y0IF24_9GAMM</name>
<dbReference type="AlphaFoldDB" id="A0A1Y0IF24"/>